<dbReference type="CDD" id="cd00475">
    <property type="entry name" value="Cis_IPPS"/>
    <property type="match status" value="1"/>
</dbReference>
<dbReference type="EMBL" id="OVEO01000017">
    <property type="protein sequence ID" value="SPR01276.1"/>
    <property type="molecule type" value="Genomic_DNA"/>
</dbReference>
<dbReference type="STRING" id="37360.A0A0G4J103"/>
<evidence type="ECO:0000313" key="5">
    <source>
        <dbReference type="EMBL" id="SPR01276.1"/>
    </source>
</evidence>
<proteinExistence type="inferred from homology"/>
<dbReference type="Gene3D" id="3.40.1180.10">
    <property type="entry name" value="Decaprenyl diphosphate synthase-like"/>
    <property type="match status" value="1"/>
</dbReference>
<dbReference type="OMA" id="FDRRDLW"/>
<reference evidence="5 7" key="2">
    <citation type="submission" date="2018-03" db="EMBL/GenBank/DDBJ databases">
        <authorList>
            <person name="Fogelqvist J."/>
        </authorList>
    </citation>
    <scope>NUCLEOTIDE SEQUENCE [LARGE SCALE GENOMIC DNA]</scope>
</reference>
<dbReference type="Proteomes" id="UP000039324">
    <property type="component" value="Unassembled WGS sequence"/>
</dbReference>
<evidence type="ECO:0000313" key="7">
    <source>
        <dbReference type="Proteomes" id="UP000290189"/>
    </source>
</evidence>
<reference evidence="4 6" key="1">
    <citation type="submission" date="2015-02" db="EMBL/GenBank/DDBJ databases">
        <authorList>
            <person name="Chooi Y.-H."/>
        </authorList>
    </citation>
    <scope>NUCLEOTIDE SEQUENCE [LARGE SCALE GENOMIC DNA]</scope>
    <source>
        <strain evidence="4">E3</strain>
    </source>
</reference>
<dbReference type="PANTHER" id="PTHR10291:SF43">
    <property type="entry name" value="DEHYDRODOLICHYL DIPHOSPHATE SYNTHASE COMPLEX SUBUNIT DHDDS"/>
    <property type="match status" value="1"/>
</dbReference>
<dbReference type="OrthoDB" id="4173905at2759"/>
<evidence type="ECO:0000256" key="3">
    <source>
        <dbReference type="RuleBase" id="RU363018"/>
    </source>
</evidence>
<comment type="similarity">
    <text evidence="1 3">Belongs to the UPP synthase family.</text>
</comment>
<evidence type="ECO:0000256" key="2">
    <source>
        <dbReference type="ARBA" id="ARBA00022679"/>
    </source>
</evidence>
<dbReference type="Pfam" id="PF01255">
    <property type="entry name" value="Prenyltransf"/>
    <property type="match status" value="1"/>
</dbReference>
<dbReference type="NCBIfam" id="TIGR00055">
    <property type="entry name" value="uppS"/>
    <property type="match status" value="1"/>
</dbReference>
<keyword evidence="2 3" id="KW-0808">Transferase</keyword>
<evidence type="ECO:0000313" key="4">
    <source>
        <dbReference type="EMBL" id="CEP01235.1"/>
    </source>
</evidence>
<dbReference type="EMBL" id="CDSF01000112">
    <property type="protein sequence ID" value="CEP01235.1"/>
    <property type="molecule type" value="Genomic_DNA"/>
</dbReference>
<dbReference type="HAMAP" id="MF_01139">
    <property type="entry name" value="ISPT"/>
    <property type="match status" value="1"/>
</dbReference>
<organism evidence="4 6">
    <name type="scientific">Plasmodiophora brassicae</name>
    <name type="common">Clubroot disease agent</name>
    <dbReference type="NCBI Taxonomy" id="37360"/>
    <lineage>
        <taxon>Eukaryota</taxon>
        <taxon>Sar</taxon>
        <taxon>Rhizaria</taxon>
        <taxon>Endomyxa</taxon>
        <taxon>Phytomyxea</taxon>
        <taxon>Plasmodiophorida</taxon>
        <taxon>Plasmodiophoridae</taxon>
        <taxon>Plasmodiophora</taxon>
    </lineage>
</organism>
<dbReference type="GO" id="GO:0045547">
    <property type="term" value="F:ditrans,polycis-polyprenyl diphosphate synthase [(2E,6E)-farnesyl diphosphate specific] activity"/>
    <property type="evidence" value="ECO:0007669"/>
    <property type="project" value="TreeGrafter"/>
</dbReference>
<sequence length="297" mass="33435">MRTWERWLLRMARQGSIPEHVAFIMDGNRRYARRHAQAPTAGHEQGTCTLESVLEWCYEVGVRVVSAFAFSIDNFSRPASEVAGLFDLCEQKFRQLFQGDALDKYDVCVRVLGDISKFPPSLQVLMARAVVLSRGNRGPILNLCFGYSSEAEMAAVGGIIHKGISANKLEPSDVDEELFRRCTLFEDCSPPGLLLRTSGETRLSDFMLWQVRSSCLSFFPIMWPELSIWWFLRVLFEYQIALTRMPPRSSATRAAPATGDAEGRARIDAFVDEVRLQRHATMSRILSNDTCNAPASA</sequence>
<keyword evidence="6" id="KW-1185">Reference proteome</keyword>
<accession>A0A0G4J103</accession>
<dbReference type="AlphaFoldDB" id="A0A0G4J103"/>
<evidence type="ECO:0000256" key="1">
    <source>
        <dbReference type="ARBA" id="ARBA00005432"/>
    </source>
</evidence>
<name>A0A0G4J103_PLABS</name>
<dbReference type="GO" id="GO:0005783">
    <property type="term" value="C:endoplasmic reticulum"/>
    <property type="evidence" value="ECO:0007669"/>
    <property type="project" value="TreeGrafter"/>
</dbReference>
<protein>
    <recommendedName>
        <fullName evidence="3">Alkyl transferase</fullName>
        <ecNumber evidence="3">2.5.1.-</ecNumber>
    </recommendedName>
</protein>
<dbReference type="Proteomes" id="UP000290189">
    <property type="component" value="Unassembled WGS sequence"/>
</dbReference>
<geneLocation type="mitochondrion" evidence="5"/>
<keyword evidence="5" id="KW-0496">Mitochondrion</keyword>
<dbReference type="GO" id="GO:0016094">
    <property type="term" value="P:polyprenol biosynthetic process"/>
    <property type="evidence" value="ECO:0007669"/>
    <property type="project" value="TreeGrafter"/>
</dbReference>
<dbReference type="SUPFAM" id="SSF64005">
    <property type="entry name" value="Undecaprenyl diphosphate synthase"/>
    <property type="match status" value="1"/>
</dbReference>
<dbReference type="InterPro" id="IPR001441">
    <property type="entry name" value="UPP_synth-like"/>
</dbReference>
<evidence type="ECO:0000313" key="6">
    <source>
        <dbReference type="Proteomes" id="UP000039324"/>
    </source>
</evidence>
<dbReference type="PANTHER" id="PTHR10291">
    <property type="entry name" value="DEHYDRODOLICHYL DIPHOSPHATE SYNTHASE FAMILY MEMBER"/>
    <property type="match status" value="1"/>
</dbReference>
<gene>
    <name evidence="4" type="ORF">PBRA_001841</name>
    <name evidence="5" type="ORF">PLBR_LOCUS8491</name>
</gene>
<dbReference type="InterPro" id="IPR036424">
    <property type="entry name" value="UPP_synth-like_sf"/>
</dbReference>
<dbReference type="EC" id="2.5.1.-" evidence="3"/>